<comment type="caution">
    <text evidence="3">The sequence shown here is derived from an EMBL/GenBank/DDBJ whole genome shotgun (WGS) entry which is preliminary data.</text>
</comment>
<reference evidence="3" key="1">
    <citation type="submission" date="2023-05" db="EMBL/GenBank/DDBJ databases">
        <authorList>
            <person name="Zhang X."/>
        </authorList>
    </citation>
    <scope>NUCLEOTIDE SEQUENCE</scope>
    <source>
        <strain evidence="3">YF14B1</strain>
    </source>
</reference>
<feature type="compositionally biased region" description="Low complexity" evidence="1">
    <location>
        <begin position="186"/>
        <end position="204"/>
    </location>
</feature>
<dbReference type="AlphaFoldDB" id="A0AAE3U6V5"/>
<dbReference type="Proteomes" id="UP001241110">
    <property type="component" value="Unassembled WGS sequence"/>
</dbReference>
<name>A0AAE3U6V5_9BACT</name>
<evidence type="ECO:0000313" key="4">
    <source>
        <dbReference type="Proteomes" id="UP001241110"/>
    </source>
</evidence>
<dbReference type="EMBL" id="JASJOS010000001">
    <property type="protein sequence ID" value="MDJ1479029.1"/>
    <property type="molecule type" value="Genomic_DNA"/>
</dbReference>
<accession>A0AAE3U6V5</accession>
<gene>
    <name evidence="3" type="ORF">QNI16_00960</name>
</gene>
<proteinExistence type="predicted"/>
<keyword evidence="2" id="KW-0732">Signal</keyword>
<sequence length="378" mass="41592">MFTTLRKYSLVFASLLISVLPTVAQDIVYQNNGKKVDCKIIEINPQKIKYKIPQNPGPAYSMDAGDVLMAFSSTGNYVVYPLNGDNAQAAGFMHIPANKQNDLIITLDNQVIAVIELSLNDKEVKFKKADDKKPKEQKLAKSKIAVILYKDGHHELIADPAAAAASLKATKTQTDQITGVDNTLKTDANANTGNTNTSNTSDDAVAFPGGPEEFEKFRNKALIKVDELGTYLATIVDPKTPAEKANSTIGLAVTLFVNEDARVEVSNVNTGIKNKYKIRDYLRRLKLVGADYQEVEVSYADISYATDFRKGPDGNYYGVVSFVQTFKGLVDGKVVYGDVTQRNVTVILKLYEKAVDGETKKLWDVFLADVGIEETRKL</sequence>
<dbReference type="RefSeq" id="WP_313974882.1">
    <property type="nucleotide sequence ID" value="NZ_JASJOS010000001.1"/>
</dbReference>
<evidence type="ECO:0000256" key="1">
    <source>
        <dbReference type="SAM" id="MobiDB-lite"/>
    </source>
</evidence>
<evidence type="ECO:0000256" key="2">
    <source>
        <dbReference type="SAM" id="SignalP"/>
    </source>
</evidence>
<organism evidence="3 4">
    <name type="scientific">Xanthocytophaga flava</name>
    <dbReference type="NCBI Taxonomy" id="3048013"/>
    <lineage>
        <taxon>Bacteria</taxon>
        <taxon>Pseudomonadati</taxon>
        <taxon>Bacteroidota</taxon>
        <taxon>Cytophagia</taxon>
        <taxon>Cytophagales</taxon>
        <taxon>Rhodocytophagaceae</taxon>
        <taxon>Xanthocytophaga</taxon>
    </lineage>
</organism>
<feature type="chain" id="PRO_5041933635" evidence="2">
    <location>
        <begin position="25"/>
        <end position="378"/>
    </location>
</feature>
<feature type="region of interest" description="Disordered" evidence="1">
    <location>
        <begin position="185"/>
        <end position="204"/>
    </location>
</feature>
<evidence type="ECO:0000313" key="3">
    <source>
        <dbReference type="EMBL" id="MDJ1479029.1"/>
    </source>
</evidence>
<protein>
    <submittedName>
        <fullName evidence="3">Uncharacterized protein</fullName>
    </submittedName>
</protein>
<feature type="signal peptide" evidence="2">
    <location>
        <begin position="1"/>
        <end position="24"/>
    </location>
</feature>